<keyword evidence="16 21" id="KW-1133">Transmembrane helix</keyword>
<keyword evidence="11" id="KW-0479">Metal-binding</keyword>
<keyword evidence="13 21" id="KW-0418">Kinase</keyword>
<dbReference type="GO" id="GO:0004143">
    <property type="term" value="F:ATP-dependent diacylglycerol kinase activity"/>
    <property type="evidence" value="ECO:0007669"/>
    <property type="project" value="UniProtKB-EC"/>
</dbReference>
<keyword evidence="19" id="KW-0594">Phospholipid biosynthesis</keyword>
<gene>
    <name evidence="22" type="ORF">V1479_11315</name>
</gene>
<evidence type="ECO:0000256" key="1">
    <source>
        <dbReference type="ARBA" id="ARBA00001946"/>
    </source>
</evidence>
<comment type="caution">
    <text evidence="22">The sequence shown here is derived from an EMBL/GenBank/DDBJ whole genome shotgun (WGS) entry which is preliminary data.</text>
</comment>
<dbReference type="PANTHER" id="PTHR34299:SF1">
    <property type="entry name" value="DIACYLGLYCEROL KINASE"/>
    <property type="match status" value="1"/>
</dbReference>
<evidence type="ECO:0000256" key="20">
    <source>
        <dbReference type="ARBA" id="ARBA00023264"/>
    </source>
</evidence>
<dbReference type="EMBL" id="JAZHFV010000003">
    <property type="protein sequence ID" value="MEX4007895.1"/>
    <property type="molecule type" value="Genomic_DNA"/>
</dbReference>
<evidence type="ECO:0000256" key="4">
    <source>
        <dbReference type="ARBA" id="ARBA00012133"/>
    </source>
</evidence>
<keyword evidence="15" id="KW-0460">Magnesium</keyword>
<evidence type="ECO:0000256" key="16">
    <source>
        <dbReference type="ARBA" id="ARBA00022989"/>
    </source>
</evidence>
<proteinExistence type="inferred from homology"/>
<protein>
    <recommendedName>
        <fullName evidence="5 21">Diacylglycerol kinase</fullName>
        <ecNumber evidence="4 21">2.7.1.107</ecNumber>
    </recommendedName>
</protein>
<evidence type="ECO:0000256" key="3">
    <source>
        <dbReference type="ARBA" id="ARBA00005967"/>
    </source>
</evidence>
<evidence type="ECO:0000256" key="17">
    <source>
        <dbReference type="ARBA" id="ARBA00023098"/>
    </source>
</evidence>
<evidence type="ECO:0000256" key="12">
    <source>
        <dbReference type="ARBA" id="ARBA00022741"/>
    </source>
</evidence>
<dbReference type="RefSeq" id="WP_368802976.1">
    <property type="nucleotide sequence ID" value="NZ_JAZHFV010000003.1"/>
</dbReference>
<evidence type="ECO:0000256" key="10">
    <source>
        <dbReference type="ARBA" id="ARBA00022692"/>
    </source>
</evidence>
<comment type="catalytic activity">
    <reaction evidence="21">
        <text>a 1,2-diacyl-sn-glycerol + ATP = a 1,2-diacyl-sn-glycero-3-phosphate + ADP + H(+)</text>
        <dbReference type="Rhea" id="RHEA:10272"/>
        <dbReference type="ChEBI" id="CHEBI:15378"/>
        <dbReference type="ChEBI" id="CHEBI:17815"/>
        <dbReference type="ChEBI" id="CHEBI:30616"/>
        <dbReference type="ChEBI" id="CHEBI:58608"/>
        <dbReference type="ChEBI" id="CHEBI:456216"/>
        <dbReference type="EC" id="2.7.1.107"/>
    </reaction>
</comment>
<dbReference type="InterPro" id="IPR000829">
    <property type="entry name" value="DAGK"/>
</dbReference>
<evidence type="ECO:0000313" key="23">
    <source>
        <dbReference type="Proteomes" id="UP001559025"/>
    </source>
</evidence>
<keyword evidence="10 21" id="KW-0812">Transmembrane</keyword>
<evidence type="ECO:0000256" key="13">
    <source>
        <dbReference type="ARBA" id="ARBA00022777"/>
    </source>
</evidence>
<reference evidence="22 23" key="1">
    <citation type="submission" date="2024-01" db="EMBL/GenBank/DDBJ databases">
        <title>New evidence supports the origin of RcGTA from prophage.</title>
        <authorList>
            <person name="Xu Y."/>
            <person name="Liu B."/>
            <person name="Chen F."/>
        </authorList>
    </citation>
    <scope>NUCLEOTIDE SEQUENCE [LARGE SCALE GENOMIC DNA]</scope>
    <source>
        <strain evidence="22 23">CBW1107-2</strain>
    </source>
</reference>
<accession>A0ABV3WTN0</accession>
<evidence type="ECO:0000256" key="2">
    <source>
        <dbReference type="ARBA" id="ARBA00004429"/>
    </source>
</evidence>
<keyword evidence="12 21" id="KW-0547">Nucleotide-binding</keyword>
<feature type="transmembrane region" description="Helical" evidence="21">
    <location>
        <begin position="90"/>
        <end position="111"/>
    </location>
</feature>
<evidence type="ECO:0000256" key="21">
    <source>
        <dbReference type="RuleBase" id="RU363065"/>
    </source>
</evidence>
<dbReference type="Proteomes" id="UP001559025">
    <property type="component" value="Unassembled WGS sequence"/>
</dbReference>
<comment type="subcellular location">
    <subcellularLocation>
        <location evidence="2 21">Cell inner membrane</location>
        <topology evidence="2 21">Multi-pass membrane protein</topology>
    </subcellularLocation>
</comment>
<feature type="transmembrane region" description="Helical" evidence="21">
    <location>
        <begin position="49"/>
        <end position="69"/>
    </location>
</feature>
<evidence type="ECO:0000256" key="9">
    <source>
        <dbReference type="ARBA" id="ARBA00022679"/>
    </source>
</evidence>
<evidence type="ECO:0000256" key="5">
    <source>
        <dbReference type="ARBA" id="ARBA00017575"/>
    </source>
</evidence>
<keyword evidence="14 21" id="KW-0067">ATP-binding</keyword>
<evidence type="ECO:0000256" key="8">
    <source>
        <dbReference type="ARBA" id="ARBA00022519"/>
    </source>
</evidence>
<name>A0ABV3WTN0_9HYPH</name>
<comment type="cofactor">
    <cofactor evidence="1">
        <name>Mg(2+)</name>
        <dbReference type="ChEBI" id="CHEBI:18420"/>
    </cofactor>
</comment>
<evidence type="ECO:0000256" key="6">
    <source>
        <dbReference type="ARBA" id="ARBA00022475"/>
    </source>
</evidence>
<keyword evidence="18 21" id="KW-0472">Membrane</keyword>
<dbReference type="CDD" id="cd14264">
    <property type="entry name" value="DAGK_IM"/>
    <property type="match status" value="1"/>
</dbReference>
<evidence type="ECO:0000313" key="22">
    <source>
        <dbReference type="EMBL" id="MEX4007895.1"/>
    </source>
</evidence>
<evidence type="ECO:0000256" key="19">
    <source>
        <dbReference type="ARBA" id="ARBA00023209"/>
    </source>
</evidence>
<comment type="function">
    <text evidence="21">Catalyzes the ATP-dependent phosphorylation of sn-l,2-diacylglycerol (DAG) to phosphatidic acid. Involved in the recycling of diacylglycerol produced as a by-product during membrane-derived oligosaccharide (MDO) biosynthesis.</text>
</comment>
<keyword evidence="6" id="KW-1003">Cell membrane</keyword>
<evidence type="ECO:0000256" key="14">
    <source>
        <dbReference type="ARBA" id="ARBA00022840"/>
    </source>
</evidence>
<sequence>MERLINATKNSARAWGVLIRHEAAFRLETILLGVALPVAYLIATTWRGFALLIGVILLVMVVEVLNTAVEAACDAFSREFNTDIRLAKDCGSLAVALSLVIAGGVWLLAFWEWIAGAPV</sequence>
<comment type="similarity">
    <text evidence="3 21">Belongs to the bacterial diacylglycerol kinase family.</text>
</comment>
<dbReference type="EC" id="2.7.1.107" evidence="4 21"/>
<keyword evidence="23" id="KW-1185">Reference proteome</keyword>
<keyword evidence="8 21" id="KW-0997">Cell inner membrane</keyword>
<dbReference type="PANTHER" id="PTHR34299">
    <property type="entry name" value="DIACYLGLYCEROL KINASE"/>
    <property type="match status" value="1"/>
</dbReference>
<evidence type="ECO:0000256" key="11">
    <source>
        <dbReference type="ARBA" id="ARBA00022723"/>
    </source>
</evidence>
<organism evidence="22 23">
    <name type="scientific">Neoaquamicrobium sediminum</name>
    <dbReference type="NCBI Taxonomy" id="1849104"/>
    <lineage>
        <taxon>Bacteria</taxon>
        <taxon>Pseudomonadati</taxon>
        <taxon>Pseudomonadota</taxon>
        <taxon>Alphaproteobacteria</taxon>
        <taxon>Hyphomicrobiales</taxon>
        <taxon>Phyllobacteriaceae</taxon>
        <taxon>Neoaquamicrobium</taxon>
    </lineage>
</organism>
<keyword evidence="9 21" id="KW-0808">Transferase</keyword>
<dbReference type="InterPro" id="IPR033718">
    <property type="entry name" value="DAGK_prok"/>
</dbReference>
<keyword evidence="17 21" id="KW-0443">Lipid metabolism</keyword>
<keyword evidence="7" id="KW-0444">Lipid biosynthesis</keyword>
<dbReference type="Gene3D" id="1.10.287.3610">
    <property type="match status" value="1"/>
</dbReference>
<dbReference type="InterPro" id="IPR036945">
    <property type="entry name" value="DAGK_sf"/>
</dbReference>
<dbReference type="Pfam" id="PF01219">
    <property type="entry name" value="DAGK_prokar"/>
    <property type="match status" value="1"/>
</dbReference>
<keyword evidence="20 21" id="KW-1208">Phospholipid metabolism</keyword>
<evidence type="ECO:0000256" key="15">
    <source>
        <dbReference type="ARBA" id="ARBA00022842"/>
    </source>
</evidence>
<evidence type="ECO:0000256" key="7">
    <source>
        <dbReference type="ARBA" id="ARBA00022516"/>
    </source>
</evidence>
<evidence type="ECO:0000256" key="18">
    <source>
        <dbReference type="ARBA" id="ARBA00023136"/>
    </source>
</evidence>
<feature type="transmembrane region" description="Helical" evidence="21">
    <location>
        <begin position="23"/>
        <end position="43"/>
    </location>
</feature>